<evidence type="ECO:0000313" key="2">
    <source>
        <dbReference type="EMBL" id="ETI19564.1"/>
    </source>
</evidence>
<protein>
    <submittedName>
        <fullName evidence="2">Uncharacterized protein</fullName>
    </submittedName>
</protein>
<evidence type="ECO:0000313" key="3">
    <source>
        <dbReference type="Proteomes" id="UP000030678"/>
    </source>
</evidence>
<gene>
    <name evidence="2" type="ORF">G647_09398</name>
</gene>
<name>V9CY57_9EURO</name>
<dbReference type="EMBL" id="KB822710">
    <property type="protein sequence ID" value="ETI19564.1"/>
    <property type="molecule type" value="Genomic_DNA"/>
</dbReference>
<reference evidence="2 3" key="1">
    <citation type="submission" date="2013-03" db="EMBL/GenBank/DDBJ databases">
        <title>The Genome Sequence of Cladophialophora carrionii CBS 160.54.</title>
        <authorList>
            <consortium name="The Broad Institute Genomics Platform"/>
            <person name="Cuomo C."/>
            <person name="de Hoog S."/>
            <person name="Gorbushina A."/>
            <person name="Walker B."/>
            <person name="Young S.K."/>
            <person name="Zeng Q."/>
            <person name="Gargeya S."/>
            <person name="Fitzgerald M."/>
            <person name="Haas B."/>
            <person name="Abouelleil A."/>
            <person name="Allen A.W."/>
            <person name="Alvarado L."/>
            <person name="Arachchi H.M."/>
            <person name="Berlin A.M."/>
            <person name="Chapman S.B."/>
            <person name="Gainer-Dewar J."/>
            <person name="Goldberg J."/>
            <person name="Griggs A."/>
            <person name="Gujja S."/>
            <person name="Hansen M."/>
            <person name="Howarth C."/>
            <person name="Imamovic A."/>
            <person name="Ireland A."/>
            <person name="Larimer J."/>
            <person name="McCowan C."/>
            <person name="Murphy C."/>
            <person name="Pearson M."/>
            <person name="Poon T.W."/>
            <person name="Priest M."/>
            <person name="Roberts A."/>
            <person name="Saif S."/>
            <person name="Shea T."/>
            <person name="Sisk P."/>
            <person name="Sykes S."/>
            <person name="Wortman J."/>
            <person name="Nusbaum C."/>
            <person name="Birren B."/>
        </authorList>
    </citation>
    <scope>NUCLEOTIDE SEQUENCE [LARGE SCALE GENOMIC DNA]</scope>
    <source>
        <strain evidence="2 3">CBS 160.54</strain>
    </source>
</reference>
<dbReference type="GeneID" id="19987891"/>
<dbReference type="AlphaFoldDB" id="V9CY57"/>
<proteinExistence type="predicted"/>
<feature type="region of interest" description="Disordered" evidence="1">
    <location>
        <begin position="1"/>
        <end position="30"/>
    </location>
</feature>
<organism evidence="2 3">
    <name type="scientific">Cladophialophora carrionii CBS 160.54</name>
    <dbReference type="NCBI Taxonomy" id="1279043"/>
    <lineage>
        <taxon>Eukaryota</taxon>
        <taxon>Fungi</taxon>
        <taxon>Dikarya</taxon>
        <taxon>Ascomycota</taxon>
        <taxon>Pezizomycotina</taxon>
        <taxon>Eurotiomycetes</taxon>
        <taxon>Chaetothyriomycetidae</taxon>
        <taxon>Chaetothyriales</taxon>
        <taxon>Herpotrichiellaceae</taxon>
        <taxon>Cladophialophora</taxon>
    </lineage>
</organism>
<dbReference type="VEuPathDB" id="FungiDB:G647_09398"/>
<accession>V9CY57</accession>
<sequence length="30" mass="3565">MERYQRRSPGPRANTQESVPVKHVDQREGR</sequence>
<dbReference type="RefSeq" id="XP_008731923.1">
    <property type="nucleotide sequence ID" value="XM_008733701.1"/>
</dbReference>
<dbReference type="Proteomes" id="UP000030678">
    <property type="component" value="Unassembled WGS sequence"/>
</dbReference>
<feature type="compositionally biased region" description="Basic and acidic residues" evidence="1">
    <location>
        <begin position="20"/>
        <end position="30"/>
    </location>
</feature>
<dbReference type="HOGENOM" id="CLU_3406323_0_0_1"/>
<evidence type="ECO:0000256" key="1">
    <source>
        <dbReference type="SAM" id="MobiDB-lite"/>
    </source>
</evidence>